<dbReference type="KEGG" id="kmn:HW532_05460"/>
<dbReference type="SUPFAM" id="SSF82171">
    <property type="entry name" value="DPP6 N-terminal domain-like"/>
    <property type="match status" value="1"/>
</dbReference>
<keyword evidence="2" id="KW-1185">Reference proteome</keyword>
<name>A0A7S8HB73_9HYPH</name>
<gene>
    <name evidence="1" type="ORF">HW532_05460</name>
</gene>
<dbReference type="InterPro" id="IPR011042">
    <property type="entry name" value="6-blade_b-propeller_TolB-like"/>
</dbReference>
<reference evidence="1 2" key="1">
    <citation type="submission" date="2020-06" db="EMBL/GenBank/DDBJ databases">
        <title>Genome sequence of 2 isolates from Red Sea Mangroves.</title>
        <authorList>
            <person name="Sefrji F."/>
            <person name="Michoud G."/>
            <person name="Merlino G."/>
            <person name="Daffonchio D."/>
        </authorList>
    </citation>
    <scope>NUCLEOTIDE SEQUENCE [LARGE SCALE GENOMIC DNA]</scope>
    <source>
        <strain evidence="1 2">R1DC25</strain>
    </source>
</reference>
<protein>
    <recommendedName>
        <fullName evidence="3">S9 family peptidase</fullName>
    </recommendedName>
</protein>
<dbReference type="InterPro" id="IPR050585">
    <property type="entry name" value="Xaa-Pro_dipeptidyl-ppase/CocE"/>
</dbReference>
<dbReference type="AlphaFoldDB" id="A0A7S8HB73"/>
<dbReference type="PANTHER" id="PTHR43056:SF5">
    <property type="entry name" value="PEPTIDASE S9 PROLYL OLIGOPEPTIDASE CATALYTIC DOMAIN-CONTAINING PROTEIN"/>
    <property type="match status" value="1"/>
</dbReference>
<dbReference type="Gene3D" id="2.120.10.30">
    <property type="entry name" value="TolB, C-terminal domain"/>
    <property type="match status" value="1"/>
</dbReference>
<dbReference type="EMBL" id="CP058214">
    <property type="protein sequence ID" value="QPC42196.1"/>
    <property type="molecule type" value="Genomic_DNA"/>
</dbReference>
<evidence type="ECO:0000313" key="2">
    <source>
        <dbReference type="Proteomes" id="UP000593594"/>
    </source>
</evidence>
<dbReference type="PANTHER" id="PTHR43056">
    <property type="entry name" value="PEPTIDASE S9 PROLYL OLIGOPEPTIDASE"/>
    <property type="match status" value="1"/>
</dbReference>
<dbReference type="Proteomes" id="UP000593594">
    <property type="component" value="Chromosome"/>
</dbReference>
<accession>A0A7S8HB73</accession>
<evidence type="ECO:0000313" key="1">
    <source>
        <dbReference type="EMBL" id="QPC42196.1"/>
    </source>
</evidence>
<organism evidence="1 2">
    <name type="scientific">Kaustia mangrovi</name>
    <dbReference type="NCBI Taxonomy" id="2593653"/>
    <lineage>
        <taxon>Bacteria</taxon>
        <taxon>Pseudomonadati</taxon>
        <taxon>Pseudomonadota</taxon>
        <taxon>Alphaproteobacteria</taxon>
        <taxon>Hyphomicrobiales</taxon>
        <taxon>Parvibaculaceae</taxon>
        <taxon>Kaustia</taxon>
    </lineage>
</organism>
<proteinExistence type="predicted"/>
<sequence>MTSSRRILPYGTWPSPIAADQVAAKSLRFGLLQTDGDAVMWAEGRPDEGGRAAIMRIRAGRKRPEEMLPAPWSARSRVHEYGGGEFLAAGNIVYFVSAEDQEIHVANGQSVERLTNRPDLRFAELVHDARQNRLIAIAERHPDGQSLEPDNLIVAIALGERRRGEVSPLVEGADFYAFPRLDGGGRRLAFIEWALPGMPWDEARLMVADLDDEGGVATLSHIAGGSGASVFQPEWTPDGRLFFVSDAGGWGNLMMWDGEAVHALCPREAEFGAPLWVLGTTSYALLEDGRIFATYVEDGEVRAGLVGPGTGGLEPLALPFRDISNPHAAGDAVYAIASADDLAPSLVRIPVGDGKAGDVEVLRHGAEVELEAGAVSRGEPVTVARPDGAPVHALYYPP</sequence>
<dbReference type="RefSeq" id="WP_213163428.1">
    <property type="nucleotide sequence ID" value="NZ_CP058214.1"/>
</dbReference>
<evidence type="ECO:0008006" key="3">
    <source>
        <dbReference type="Google" id="ProtNLM"/>
    </source>
</evidence>